<sequence length="365" mass="40824">MSSFPIHQFQISFNSTTINCSTNSSAGVTEDCSLFDFIVYTVASGLFCILGFLGNVISFSVLWRDGAKSKSATSFLLQALAVADCLVLATAFPLYSLTPAYLYGGWLESYFELYPKIMPYIWACYNMGLTGTVFLTVLVSFNRYIAVCKPFKSAEICSLEQARKQVAYIIIIAVLYNIPRFFEFDLRDVCSEGKLVTTFEMSSLAQNKLYGILYSNLLYFLIMLGGPLASLTFLNVNLIKALKKRAQKRNEMGKSSYQQDMTLVLVVVICVFIACQTPTFVDRILWTILGSPSCGDQLYYYTAIGDLLAIFNSSVNFLIYVITSRKFRQLLVSPPCTNNPDYIRANTAPSRADMGMVQVNNHAKH</sequence>
<evidence type="ECO:0000313" key="7">
    <source>
        <dbReference type="EMBL" id="CAD5114371.1"/>
    </source>
</evidence>
<dbReference type="EMBL" id="CAJFCJ010000005">
    <property type="protein sequence ID" value="CAD5114371.1"/>
    <property type="molecule type" value="Genomic_DNA"/>
</dbReference>
<dbReference type="PRINTS" id="PR00237">
    <property type="entry name" value="GPCRRHODOPSN"/>
</dbReference>
<dbReference type="InterPro" id="IPR017452">
    <property type="entry name" value="GPCR_Rhodpsn_7TM"/>
</dbReference>
<dbReference type="CDD" id="cd14978">
    <property type="entry name" value="7tmA_FMRFamide_R-like"/>
    <property type="match status" value="1"/>
</dbReference>
<evidence type="ECO:0000259" key="6">
    <source>
        <dbReference type="PROSITE" id="PS50262"/>
    </source>
</evidence>
<dbReference type="Proteomes" id="UP000549394">
    <property type="component" value="Unassembled WGS sequence"/>
</dbReference>
<gene>
    <name evidence="7" type="ORF">DGYR_LOCUS3222</name>
</gene>
<dbReference type="SUPFAM" id="SSF81321">
    <property type="entry name" value="Family A G protein-coupled receptor-like"/>
    <property type="match status" value="1"/>
</dbReference>
<dbReference type="Gene3D" id="1.20.1070.10">
    <property type="entry name" value="Rhodopsin 7-helix transmembrane proteins"/>
    <property type="match status" value="1"/>
</dbReference>
<dbReference type="InterPro" id="IPR052954">
    <property type="entry name" value="GPCR-Ligand_Int"/>
</dbReference>
<keyword evidence="2 5" id="KW-0812">Transmembrane</keyword>
<dbReference type="PANTHER" id="PTHR46641">
    <property type="entry name" value="FMRFAMIDE RECEPTOR-RELATED"/>
    <property type="match status" value="1"/>
</dbReference>
<accession>A0A7I8VFH1</accession>
<comment type="subcellular location">
    <subcellularLocation>
        <location evidence="1">Membrane</location>
    </subcellularLocation>
</comment>
<feature type="transmembrane region" description="Helical" evidence="5">
    <location>
        <begin position="299"/>
        <end position="322"/>
    </location>
</feature>
<name>A0A7I8VFH1_9ANNE</name>
<reference evidence="7 8" key="1">
    <citation type="submission" date="2020-08" db="EMBL/GenBank/DDBJ databases">
        <authorList>
            <person name="Hejnol A."/>
        </authorList>
    </citation>
    <scope>NUCLEOTIDE SEQUENCE [LARGE SCALE GENOMIC DNA]</scope>
</reference>
<dbReference type="PROSITE" id="PS50262">
    <property type="entry name" value="G_PROTEIN_RECEP_F1_2"/>
    <property type="match status" value="1"/>
</dbReference>
<feature type="transmembrane region" description="Helical" evidence="5">
    <location>
        <begin position="37"/>
        <end position="63"/>
    </location>
</feature>
<feature type="transmembrane region" description="Helical" evidence="5">
    <location>
        <begin position="217"/>
        <end position="239"/>
    </location>
</feature>
<feature type="transmembrane region" description="Helical" evidence="5">
    <location>
        <begin position="75"/>
        <end position="97"/>
    </location>
</feature>
<evidence type="ECO:0000313" key="8">
    <source>
        <dbReference type="Proteomes" id="UP000549394"/>
    </source>
</evidence>
<keyword evidence="4 5" id="KW-0472">Membrane</keyword>
<feature type="transmembrane region" description="Helical" evidence="5">
    <location>
        <begin position="166"/>
        <end position="182"/>
    </location>
</feature>
<organism evidence="7 8">
    <name type="scientific">Dimorphilus gyrociliatus</name>
    <dbReference type="NCBI Taxonomy" id="2664684"/>
    <lineage>
        <taxon>Eukaryota</taxon>
        <taxon>Metazoa</taxon>
        <taxon>Spiralia</taxon>
        <taxon>Lophotrochozoa</taxon>
        <taxon>Annelida</taxon>
        <taxon>Polychaeta</taxon>
        <taxon>Polychaeta incertae sedis</taxon>
        <taxon>Dinophilidae</taxon>
        <taxon>Dimorphilus</taxon>
    </lineage>
</organism>
<feature type="transmembrane region" description="Helical" evidence="5">
    <location>
        <begin position="117"/>
        <end position="145"/>
    </location>
</feature>
<dbReference type="Pfam" id="PF00001">
    <property type="entry name" value="7tm_1"/>
    <property type="match status" value="1"/>
</dbReference>
<keyword evidence="3 5" id="KW-1133">Transmembrane helix</keyword>
<evidence type="ECO:0000256" key="4">
    <source>
        <dbReference type="ARBA" id="ARBA00023136"/>
    </source>
</evidence>
<evidence type="ECO:0000256" key="1">
    <source>
        <dbReference type="ARBA" id="ARBA00004370"/>
    </source>
</evidence>
<dbReference type="GO" id="GO:0016020">
    <property type="term" value="C:membrane"/>
    <property type="evidence" value="ECO:0007669"/>
    <property type="project" value="UniProtKB-SubCell"/>
</dbReference>
<dbReference type="GO" id="GO:0004930">
    <property type="term" value="F:G protein-coupled receptor activity"/>
    <property type="evidence" value="ECO:0007669"/>
    <property type="project" value="InterPro"/>
</dbReference>
<feature type="transmembrane region" description="Helical" evidence="5">
    <location>
        <begin position="260"/>
        <end position="279"/>
    </location>
</feature>
<keyword evidence="8" id="KW-1185">Reference proteome</keyword>
<protein>
    <recommendedName>
        <fullName evidence="6">G-protein coupled receptors family 1 profile domain-containing protein</fullName>
    </recommendedName>
</protein>
<comment type="caution">
    <text evidence="7">The sequence shown here is derived from an EMBL/GenBank/DDBJ whole genome shotgun (WGS) entry which is preliminary data.</text>
</comment>
<dbReference type="AlphaFoldDB" id="A0A7I8VFH1"/>
<dbReference type="InterPro" id="IPR000276">
    <property type="entry name" value="GPCR_Rhodpsn"/>
</dbReference>
<evidence type="ECO:0000256" key="2">
    <source>
        <dbReference type="ARBA" id="ARBA00022692"/>
    </source>
</evidence>
<dbReference type="PANTHER" id="PTHR46641:SF2">
    <property type="entry name" value="FMRFAMIDE RECEPTOR"/>
    <property type="match status" value="1"/>
</dbReference>
<dbReference type="OrthoDB" id="10011262at2759"/>
<feature type="domain" description="G-protein coupled receptors family 1 profile" evidence="6">
    <location>
        <begin position="54"/>
        <end position="320"/>
    </location>
</feature>
<evidence type="ECO:0000256" key="5">
    <source>
        <dbReference type="SAM" id="Phobius"/>
    </source>
</evidence>
<evidence type="ECO:0000256" key="3">
    <source>
        <dbReference type="ARBA" id="ARBA00022989"/>
    </source>
</evidence>
<proteinExistence type="predicted"/>